<feature type="transmembrane region" description="Helical" evidence="5">
    <location>
        <begin position="162"/>
        <end position="178"/>
    </location>
</feature>
<evidence type="ECO:0000256" key="3">
    <source>
        <dbReference type="ARBA" id="ARBA00022989"/>
    </source>
</evidence>
<evidence type="ECO:0000256" key="1">
    <source>
        <dbReference type="ARBA" id="ARBA00004141"/>
    </source>
</evidence>
<keyword evidence="2 5" id="KW-0812">Transmembrane</keyword>
<feature type="transmembrane region" description="Helical" evidence="5">
    <location>
        <begin position="207"/>
        <end position="224"/>
    </location>
</feature>
<feature type="transmembrane region" description="Helical" evidence="5">
    <location>
        <begin position="340"/>
        <end position="360"/>
    </location>
</feature>
<feature type="transmembrane region" description="Helical" evidence="5">
    <location>
        <begin position="231"/>
        <end position="251"/>
    </location>
</feature>
<feature type="transmembrane region" description="Helical" evidence="5">
    <location>
        <begin position="47"/>
        <end position="65"/>
    </location>
</feature>
<feature type="transmembrane region" description="Helical" evidence="5">
    <location>
        <begin position="399"/>
        <end position="415"/>
    </location>
</feature>
<protein>
    <submittedName>
        <fullName evidence="7">O-antigen ligase</fullName>
        <ecNumber evidence="7">2.4.1.-</ecNumber>
    </submittedName>
</protein>
<organism evidence="7 8">
    <name type="scientific">Stenotrophomonas rhizophila</name>
    <dbReference type="NCBI Taxonomy" id="216778"/>
    <lineage>
        <taxon>Bacteria</taxon>
        <taxon>Pseudomonadati</taxon>
        <taxon>Pseudomonadota</taxon>
        <taxon>Gammaproteobacteria</taxon>
        <taxon>Lysobacterales</taxon>
        <taxon>Lysobacteraceae</taxon>
        <taxon>Stenotrophomonas</taxon>
    </lineage>
</organism>
<dbReference type="GO" id="GO:0016874">
    <property type="term" value="F:ligase activity"/>
    <property type="evidence" value="ECO:0007669"/>
    <property type="project" value="UniProtKB-KW"/>
</dbReference>
<evidence type="ECO:0000313" key="8">
    <source>
        <dbReference type="Proteomes" id="UP001320691"/>
    </source>
</evidence>
<comment type="caution">
    <text evidence="7">The sequence shown here is derived from an EMBL/GenBank/DDBJ whole genome shotgun (WGS) entry which is preliminary data.</text>
</comment>
<dbReference type="InterPro" id="IPR051533">
    <property type="entry name" value="WaaL-like"/>
</dbReference>
<gene>
    <name evidence="7" type="ORF">M2412_000180</name>
</gene>
<dbReference type="InterPro" id="IPR007016">
    <property type="entry name" value="O-antigen_ligase-rel_domated"/>
</dbReference>
<dbReference type="PANTHER" id="PTHR37422:SF23">
    <property type="entry name" value="TEICHURONIC ACID BIOSYNTHESIS PROTEIN TUAE"/>
    <property type="match status" value="1"/>
</dbReference>
<feature type="transmembrane region" description="Helical" evidence="5">
    <location>
        <begin position="77"/>
        <end position="94"/>
    </location>
</feature>
<feature type="transmembrane region" description="Helical" evidence="5">
    <location>
        <begin position="185"/>
        <end position="201"/>
    </location>
</feature>
<dbReference type="AlphaFoldDB" id="A0AAW5PDW2"/>
<evidence type="ECO:0000259" key="6">
    <source>
        <dbReference type="Pfam" id="PF04932"/>
    </source>
</evidence>
<evidence type="ECO:0000256" key="4">
    <source>
        <dbReference type="ARBA" id="ARBA00023136"/>
    </source>
</evidence>
<reference evidence="7" key="1">
    <citation type="submission" date="2022-08" db="EMBL/GenBank/DDBJ databases">
        <title>Genomic analyses of the natural microbiome of Caenorhabditis elegans.</title>
        <authorList>
            <person name="Samuel B."/>
        </authorList>
    </citation>
    <scope>NUCLEOTIDE SEQUENCE</scope>
    <source>
        <strain evidence="7">BIGb0277</strain>
    </source>
</reference>
<dbReference type="EC" id="2.4.1.-" evidence="7"/>
<sequence>MTFSPASRPSAPASLPPLQGRAGVAHWIATVGLFCMPALVLTLPQNLLPYGILLLLSTLLAPDVLWRARGLAGRPVVVLSWMVMATVGFALISIHLFDQGLRDIDVRSRFVVIPWIALWVCALRPDMRWLWTGALAGLIGTMVLSILQVAGGAARAELTTNAIVLADIVLVLMVLLVFCRPHKRWTWVIVGMVAGCVTIVLSGSRGVWLALLALLVVMAMSLRWRTGPARLGVLLALVAIAGTLILTIPSLREQVRLTELKHDVVRMERGDSDSSAGARVERLQVAYETFLDHPLTGVGIGHFDSAMQRLPVCRDDPAEQRCHLGHAHNDLAEWAATQGVPGLLLLLAIYGVPLWVFTGLHRRSGEQAFRGPAAAGIMVVVTYVLCGITQSMFAHQITASFYVTIVGLLAGLSIVQGHTRRLALAQAKAQAPG</sequence>
<dbReference type="RefSeq" id="WP_259258966.1">
    <property type="nucleotide sequence ID" value="NZ_JANUEK010000001.1"/>
</dbReference>
<dbReference type="GO" id="GO:0016020">
    <property type="term" value="C:membrane"/>
    <property type="evidence" value="ECO:0007669"/>
    <property type="project" value="UniProtKB-SubCell"/>
</dbReference>
<dbReference type="PANTHER" id="PTHR37422">
    <property type="entry name" value="TEICHURONIC ACID BIOSYNTHESIS PROTEIN TUAE"/>
    <property type="match status" value="1"/>
</dbReference>
<dbReference type="Proteomes" id="UP001320691">
    <property type="component" value="Unassembled WGS sequence"/>
</dbReference>
<keyword evidence="7" id="KW-0436">Ligase</keyword>
<evidence type="ECO:0000256" key="2">
    <source>
        <dbReference type="ARBA" id="ARBA00022692"/>
    </source>
</evidence>
<keyword evidence="7" id="KW-0328">Glycosyltransferase</keyword>
<dbReference type="EMBL" id="JANUEK010000001">
    <property type="protein sequence ID" value="MCS4278219.1"/>
    <property type="molecule type" value="Genomic_DNA"/>
</dbReference>
<evidence type="ECO:0000256" key="5">
    <source>
        <dbReference type="SAM" id="Phobius"/>
    </source>
</evidence>
<feature type="transmembrane region" description="Helical" evidence="5">
    <location>
        <begin position="372"/>
        <end position="393"/>
    </location>
</feature>
<accession>A0AAW5PDW2</accession>
<dbReference type="Pfam" id="PF04932">
    <property type="entry name" value="Wzy_C"/>
    <property type="match status" value="1"/>
</dbReference>
<keyword evidence="3 5" id="KW-1133">Transmembrane helix</keyword>
<proteinExistence type="predicted"/>
<evidence type="ECO:0000313" key="7">
    <source>
        <dbReference type="EMBL" id="MCS4278219.1"/>
    </source>
</evidence>
<feature type="transmembrane region" description="Helical" evidence="5">
    <location>
        <begin position="24"/>
        <end position="41"/>
    </location>
</feature>
<keyword evidence="7" id="KW-0808">Transferase</keyword>
<feature type="transmembrane region" description="Helical" evidence="5">
    <location>
        <begin position="130"/>
        <end position="150"/>
    </location>
</feature>
<comment type="subcellular location">
    <subcellularLocation>
        <location evidence="1">Membrane</location>
        <topology evidence="1">Multi-pass membrane protein</topology>
    </subcellularLocation>
</comment>
<dbReference type="GO" id="GO:0016757">
    <property type="term" value="F:glycosyltransferase activity"/>
    <property type="evidence" value="ECO:0007669"/>
    <property type="project" value="UniProtKB-KW"/>
</dbReference>
<name>A0AAW5PDW2_9GAMM</name>
<keyword evidence="4 5" id="KW-0472">Membrane</keyword>
<feature type="domain" description="O-antigen ligase-related" evidence="6">
    <location>
        <begin position="191"/>
        <end position="347"/>
    </location>
</feature>